<dbReference type="PANTHER" id="PTHR23248">
    <property type="entry name" value="PHOSPHOLIPID SCRAMBLASE-RELATED"/>
    <property type="match status" value="1"/>
</dbReference>
<comment type="similarity">
    <text evidence="1 2">Belongs to the phospholipid scramblase family.</text>
</comment>
<sequence length="278" mass="32064">MASTAARLSGVRRLLSNPILILERQIEFGNIIFGFEQNNRYRISDVNDQTVGYAVERQRSLGQMMMRQLTKLHRPFVVDLFDYNNNYLFKIDRKFSFINSKLKVWSNDEYTDGGYSDDGVLIGESVQSWHLWRRRYNLFAQDFQQKQQMQPRLGANDEAPEDNSHMLRQFGAIDAPFLSFEFPVMDEQNKIVASVDRNWVGLGREFLTDTGVYVVRFDAQESFKGVYDQSVLSNQRLNLDQRAVLLANAVSIDFDYFSRHSRGLGSGGFLPFGGGFDE</sequence>
<protein>
    <recommendedName>
        <fullName evidence="2">Phospholipid scramblase</fullName>
    </recommendedName>
</protein>
<accession>A0AAV5RW61</accession>
<dbReference type="PANTHER" id="PTHR23248:SF9">
    <property type="entry name" value="PHOSPHOLIPID SCRAMBLASE"/>
    <property type="match status" value="1"/>
</dbReference>
<evidence type="ECO:0000313" key="3">
    <source>
        <dbReference type="EMBL" id="GMM55655.1"/>
    </source>
</evidence>
<comment type="caution">
    <text evidence="3">The sequence shown here is derived from an EMBL/GenBank/DDBJ whole genome shotgun (WGS) entry which is preliminary data.</text>
</comment>
<reference evidence="3 4" key="1">
    <citation type="journal article" date="2023" name="Elife">
        <title>Identification of key yeast species and microbe-microbe interactions impacting larval growth of Drosophila in the wild.</title>
        <authorList>
            <person name="Mure A."/>
            <person name="Sugiura Y."/>
            <person name="Maeda R."/>
            <person name="Honda K."/>
            <person name="Sakurai N."/>
            <person name="Takahashi Y."/>
            <person name="Watada M."/>
            <person name="Katoh T."/>
            <person name="Gotoh A."/>
            <person name="Gotoh Y."/>
            <person name="Taniguchi I."/>
            <person name="Nakamura K."/>
            <person name="Hayashi T."/>
            <person name="Katayama T."/>
            <person name="Uemura T."/>
            <person name="Hattori Y."/>
        </authorList>
    </citation>
    <scope>NUCLEOTIDE SEQUENCE [LARGE SCALE GENOMIC DNA]</scope>
    <source>
        <strain evidence="3 4">KH-74</strain>
    </source>
</reference>
<organism evidence="3 4">
    <name type="scientific">Maudiozyma humilis</name>
    <name type="common">Sour dough yeast</name>
    <name type="synonym">Kazachstania humilis</name>
    <dbReference type="NCBI Taxonomy" id="51915"/>
    <lineage>
        <taxon>Eukaryota</taxon>
        <taxon>Fungi</taxon>
        <taxon>Dikarya</taxon>
        <taxon>Ascomycota</taxon>
        <taxon>Saccharomycotina</taxon>
        <taxon>Saccharomycetes</taxon>
        <taxon>Saccharomycetales</taxon>
        <taxon>Saccharomycetaceae</taxon>
        <taxon>Maudiozyma</taxon>
    </lineage>
</organism>
<evidence type="ECO:0000313" key="4">
    <source>
        <dbReference type="Proteomes" id="UP001377567"/>
    </source>
</evidence>
<evidence type="ECO:0000256" key="1">
    <source>
        <dbReference type="ARBA" id="ARBA00005350"/>
    </source>
</evidence>
<dbReference type="EMBL" id="BTGD01000005">
    <property type="protein sequence ID" value="GMM55655.1"/>
    <property type="molecule type" value="Genomic_DNA"/>
</dbReference>
<gene>
    <name evidence="3" type="ORF">DAKH74_022710</name>
</gene>
<evidence type="ECO:0000256" key="2">
    <source>
        <dbReference type="RuleBase" id="RU363116"/>
    </source>
</evidence>
<keyword evidence="4" id="KW-1185">Reference proteome</keyword>
<dbReference type="AlphaFoldDB" id="A0AAV5RW61"/>
<dbReference type="GO" id="GO:0017128">
    <property type="term" value="F:phospholipid scramblase activity"/>
    <property type="evidence" value="ECO:0007669"/>
    <property type="project" value="InterPro"/>
</dbReference>
<dbReference type="GO" id="GO:0005886">
    <property type="term" value="C:plasma membrane"/>
    <property type="evidence" value="ECO:0007669"/>
    <property type="project" value="TreeGrafter"/>
</dbReference>
<name>A0AAV5RW61_MAUHU</name>
<dbReference type="InterPro" id="IPR005552">
    <property type="entry name" value="Scramblase"/>
</dbReference>
<proteinExistence type="inferred from homology"/>
<dbReference type="Pfam" id="PF03803">
    <property type="entry name" value="Scramblase"/>
    <property type="match status" value="1"/>
</dbReference>
<dbReference type="Proteomes" id="UP001377567">
    <property type="component" value="Unassembled WGS sequence"/>
</dbReference>